<dbReference type="EMBL" id="BLVO01000016">
    <property type="protein sequence ID" value="GFM34814.1"/>
    <property type="molecule type" value="Genomic_DNA"/>
</dbReference>
<evidence type="ECO:0000313" key="3">
    <source>
        <dbReference type="Proteomes" id="UP000503840"/>
    </source>
</evidence>
<organism evidence="2 3">
    <name type="scientific">Desulfovibrio subterraneus</name>
    <dbReference type="NCBI Taxonomy" id="2718620"/>
    <lineage>
        <taxon>Bacteria</taxon>
        <taxon>Pseudomonadati</taxon>
        <taxon>Thermodesulfobacteriota</taxon>
        <taxon>Desulfovibrionia</taxon>
        <taxon>Desulfovibrionales</taxon>
        <taxon>Desulfovibrionaceae</taxon>
        <taxon>Desulfovibrio</taxon>
    </lineage>
</organism>
<gene>
    <name evidence="2" type="ORF">DSM101010T_31790</name>
</gene>
<name>A0A7J0BP33_9BACT</name>
<feature type="transmembrane region" description="Helical" evidence="1">
    <location>
        <begin position="34"/>
        <end position="54"/>
    </location>
</feature>
<protein>
    <submittedName>
        <fullName evidence="2">Uncharacterized protein</fullName>
    </submittedName>
</protein>
<keyword evidence="1" id="KW-0812">Transmembrane</keyword>
<dbReference type="AlphaFoldDB" id="A0A7J0BP33"/>
<evidence type="ECO:0000313" key="2">
    <source>
        <dbReference type="EMBL" id="GFM34814.1"/>
    </source>
</evidence>
<proteinExistence type="predicted"/>
<dbReference type="Proteomes" id="UP000503840">
    <property type="component" value="Unassembled WGS sequence"/>
</dbReference>
<evidence type="ECO:0000256" key="1">
    <source>
        <dbReference type="SAM" id="Phobius"/>
    </source>
</evidence>
<reference evidence="2 3" key="1">
    <citation type="submission" date="2020-05" db="EMBL/GenBank/DDBJ databases">
        <title>Draft genome sequence of Desulfovibrio sp. strain HN2T.</title>
        <authorList>
            <person name="Ueno A."/>
            <person name="Tamazawa S."/>
            <person name="Tamamura S."/>
            <person name="Murakami T."/>
            <person name="Kiyama T."/>
            <person name="Inomata H."/>
            <person name="Amano Y."/>
            <person name="Miyakawa K."/>
            <person name="Tamaki H."/>
            <person name="Naganuma T."/>
            <person name="Kaneko K."/>
        </authorList>
    </citation>
    <scope>NUCLEOTIDE SEQUENCE [LARGE SCALE GENOMIC DNA]</scope>
    <source>
        <strain evidence="2 3">HN2</strain>
    </source>
</reference>
<comment type="caution">
    <text evidence="2">The sequence shown here is derived from an EMBL/GenBank/DDBJ whole genome shotgun (WGS) entry which is preliminary data.</text>
</comment>
<sequence>MKNRFQEWLLCIMLFILGFGGLMTGKLSRHGISIPAWASYPILAWACWLLYQLVKERLDRKNNITDDSGHDEE</sequence>
<keyword evidence="1" id="KW-1133">Transmembrane helix</keyword>
<keyword evidence="3" id="KW-1185">Reference proteome</keyword>
<accession>A0A7J0BP33</accession>
<keyword evidence="1" id="KW-0472">Membrane</keyword>